<name>A0A370H5K7_9NOCA</name>
<comment type="caution">
    <text evidence="1">The sequence shown here is derived from an EMBL/GenBank/DDBJ whole genome shotgun (WGS) entry which is preliminary data.</text>
</comment>
<dbReference type="AlphaFoldDB" id="A0A370H5K7"/>
<dbReference type="OrthoDB" id="4570111at2"/>
<accession>A0A370H5K7</accession>
<reference evidence="1 2" key="1">
    <citation type="submission" date="2018-07" db="EMBL/GenBank/DDBJ databases">
        <title>Genomic Encyclopedia of Type Strains, Phase IV (KMG-IV): sequencing the most valuable type-strain genomes for metagenomic binning, comparative biology and taxonomic classification.</title>
        <authorList>
            <person name="Goeker M."/>
        </authorList>
    </citation>
    <scope>NUCLEOTIDE SEQUENCE [LARGE SCALE GENOMIC DNA]</scope>
    <source>
        <strain evidence="1 2">DSM 44952</strain>
    </source>
</reference>
<gene>
    <name evidence="1" type="ORF">DFR68_104137</name>
</gene>
<keyword evidence="2" id="KW-1185">Reference proteome</keyword>
<protein>
    <submittedName>
        <fullName evidence="1">Uncharacterized protein</fullName>
    </submittedName>
</protein>
<organism evidence="1 2">
    <name type="scientific">Nocardia mexicana</name>
    <dbReference type="NCBI Taxonomy" id="279262"/>
    <lineage>
        <taxon>Bacteria</taxon>
        <taxon>Bacillati</taxon>
        <taxon>Actinomycetota</taxon>
        <taxon>Actinomycetes</taxon>
        <taxon>Mycobacteriales</taxon>
        <taxon>Nocardiaceae</taxon>
        <taxon>Nocardia</taxon>
    </lineage>
</organism>
<dbReference type="Proteomes" id="UP000255355">
    <property type="component" value="Unassembled WGS sequence"/>
</dbReference>
<evidence type="ECO:0000313" key="1">
    <source>
        <dbReference type="EMBL" id="RDI51653.1"/>
    </source>
</evidence>
<proteinExistence type="predicted"/>
<dbReference type="STRING" id="1210089.GCA_001613165_01172"/>
<evidence type="ECO:0000313" key="2">
    <source>
        <dbReference type="Proteomes" id="UP000255355"/>
    </source>
</evidence>
<sequence>MSGSCVVDTDAVLRFGIVALQVFRDFCAVFDTAAEAVVTIADLIPQSETAPQWCESAGAAIDIVRRSVECFRRLAEHTEQAVEAFSAIDRCHAADLRRLAAGI</sequence>
<dbReference type="EMBL" id="QQAZ01000004">
    <property type="protein sequence ID" value="RDI51653.1"/>
    <property type="molecule type" value="Genomic_DNA"/>
</dbReference>
<dbReference type="RefSeq" id="WP_147288942.1">
    <property type="nucleotide sequence ID" value="NZ_QQAZ01000004.1"/>
</dbReference>